<name>A0A7J7ICX1_9RHOD</name>
<keyword evidence="2" id="KW-1185">Reference proteome</keyword>
<evidence type="ECO:0000313" key="2">
    <source>
        <dbReference type="Proteomes" id="UP000530660"/>
    </source>
</evidence>
<reference evidence="1 2" key="1">
    <citation type="journal article" date="2020" name="J. Phycol.">
        <title>Comparative genome analysis reveals Cyanidiococcus gen. nov., a new extremophilic red algal genus sister to Cyanidioschyzon (Cyanidioschyzonaceae, Rhodophyta).</title>
        <authorList>
            <person name="Liu S.-L."/>
            <person name="Chiang Y.-R."/>
            <person name="Yoon H.S."/>
            <person name="Fu H.-Y."/>
        </authorList>
    </citation>
    <scope>NUCLEOTIDE SEQUENCE [LARGE SCALE GENOMIC DNA]</scope>
    <source>
        <strain evidence="1 2">THAL066</strain>
    </source>
</reference>
<proteinExistence type="predicted"/>
<protein>
    <submittedName>
        <fullName evidence="1">Uncharacterized protein</fullName>
    </submittedName>
</protein>
<comment type="caution">
    <text evidence="1">The sequence shown here is derived from an EMBL/GenBank/DDBJ whole genome shotgun (WGS) entry which is preliminary data.</text>
</comment>
<dbReference type="EMBL" id="VWRR01000019">
    <property type="protein sequence ID" value="KAF6000529.1"/>
    <property type="molecule type" value="Genomic_DNA"/>
</dbReference>
<sequence>MLTDTLGLEVTERVPHLLGIGSVGERYLDADCLQPQLYIVGIAPIPANRNGSCRSLIDSLYQLQQGEPRVFRDKRIHRVALGDEHLLQGLQERTPRSWARRPLAHSPQASIVQAGESVPQHSEYAVAMLQWNERCW</sequence>
<dbReference type="AlphaFoldDB" id="A0A7J7ICX1"/>
<dbReference type="Proteomes" id="UP000530660">
    <property type="component" value="Unassembled WGS sequence"/>
</dbReference>
<gene>
    <name evidence="1" type="ORF">F1559_005176</name>
</gene>
<accession>A0A7J7ICX1</accession>
<organism evidence="1 2">
    <name type="scientific">Cyanidiococcus yangmingshanensis</name>
    <dbReference type="NCBI Taxonomy" id="2690220"/>
    <lineage>
        <taxon>Eukaryota</taxon>
        <taxon>Rhodophyta</taxon>
        <taxon>Bangiophyceae</taxon>
        <taxon>Cyanidiales</taxon>
        <taxon>Cyanidiaceae</taxon>
        <taxon>Cyanidiococcus</taxon>
    </lineage>
</organism>
<evidence type="ECO:0000313" key="1">
    <source>
        <dbReference type="EMBL" id="KAF6000529.1"/>
    </source>
</evidence>